<comment type="caution">
    <text evidence="1">The sequence shown here is derived from an EMBL/GenBank/DDBJ whole genome shotgun (WGS) entry which is preliminary data.</text>
</comment>
<organism evidence="1 2">
    <name type="scientific">Pleuronectes platessa</name>
    <name type="common">European plaice</name>
    <dbReference type="NCBI Taxonomy" id="8262"/>
    <lineage>
        <taxon>Eukaryota</taxon>
        <taxon>Metazoa</taxon>
        <taxon>Chordata</taxon>
        <taxon>Craniata</taxon>
        <taxon>Vertebrata</taxon>
        <taxon>Euteleostomi</taxon>
        <taxon>Actinopterygii</taxon>
        <taxon>Neopterygii</taxon>
        <taxon>Teleostei</taxon>
        <taxon>Neoteleostei</taxon>
        <taxon>Acanthomorphata</taxon>
        <taxon>Carangaria</taxon>
        <taxon>Pleuronectiformes</taxon>
        <taxon>Pleuronectoidei</taxon>
        <taxon>Pleuronectidae</taxon>
        <taxon>Pleuronectes</taxon>
    </lineage>
</organism>
<proteinExistence type="predicted"/>
<accession>A0A9N7VLJ9</accession>
<name>A0A9N7VLJ9_PLEPL</name>
<sequence length="66" mass="7466">MMIQQQRNEEEVQLRSHGSGSLCPLSLDGLYIGNFLISFIPILTRTSPAEEKLYFNGTFPGLMMDE</sequence>
<gene>
    <name evidence="1" type="ORF">PLEPLA_LOCUS40259</name>
</gene>
<dbReference type="Proteomes" id="UP001153269">
    <property type="component" value="Unassembled WGS sequence"/>
</dbReference>
<dbReference type="AlphaFoldDB" id="A0A9N7VLJ9"/>
<evidence type="ECO:0000313" key="2">
    <source>
        <dbReference type="Proteomes" id="UP001153269"/>
    </source>
</evidence>
<evidence type="ECO:0000313" key="1">
    <source>
        <dbReference type="EMBL" id="CAB1452509.1"/>
    </source>
</evidence>
<keyword evidence="2" id="KW-1185">Reference proteome</keyword>
<dbReference type="EMBL" id="CADEAL010004132">
    <property type="protein sequence ID" value="CAB1452509.1"/>
    <property type="molecule type" value="Genomic_DNA"/>
</dbReference>
<reference evidence="1" key="1">
    <citation type="submission" date="2020-03" db="EMBL/GenBank/DDBJ databases">
        <authorList>
            <person name="Weist P."/>
        </authorList>
    </citation>
    <scope>NUCLEOTIDE SEQUENCE</scope>
</reference>
<protein>
    <submittedName>
        <fullName evidence="1">Uncharacterized protein</fullName>
    </submittedName>
</protein>